<accession>K8XL45</accession>
<gene>
    <name evidence="2" type="ORF">WSS_A29689</name>
</gene>
<proteinExistence type="predicted"/>
<dbReference type="AlphaFoldDB" id="K8XL45"/>
<organism evidence="2 3">
    <name type="scientific">Rhodococcus opacus M213</name>
    <dbReference type="NCBI Taxonomy" id="1129896"/>
    <lineage>
        <taxon>Bacteria</taxon>
        <taxon>Bacillati</taxon>
        <taxon>Actinomycetota</taxon>
        <taxon>Actinomycetes</taxon>
        <taxon>Mycobacteriales</taxon>
        <taxon>Nocardiaceae</taxon>
        <taxon>Rhodococcus</taxon>
    </lineage>
</organism>
<evidence type="ECO:0000256" key="1">
    <source>
        <dbReference type="SAM" id="MobiDB-lite"/>
    </source>
</evidence>
<name>K8XL45_RHOOP</name>
<dbReference type="Proteomes" id="UP000005951">
    <property type="component" value="Unassembled WGS sequence"/>
</dbReference>
<feature type="region of interest" description="Disordered" evidence="1">
    <location>
        <begin position="1"/>
        <end position="25"/>
    </location>
</feature>
<sequence>MATPTNPTISVSTPRTLRRPSTMSTAEIKARIEAMYAEDRRPGTRTAR</sequence>
<reference evidence="2 3" key="1">
    <citation type="journal article" date="2013" name="Genome Announc.">
        <title>Draft Genome Sequence of Rhodococcus opacus Strain M213 Shows a Diverse Catabolic Potential.</title>
        <authorList>
            <person name="Pathak A."/>
            <person name="Green S.J."/>
            <person name="Ogram A."/>
            <person name="Chauhan A."/>
        </authorList>
    </citation>
    <scope>NUCLEOTIDE SEQUENCE [LARGE SCALE GENOMIC DNA]</scope>
    <source>
        <strain evidence="2 3">M213</strain>
    </source>
</reference>
<protein>
    <submittedName>
        <fullName evidence="2">Uncharacterized protein</fullName>
    </submittedName>
</protein>
<evidence type="ECO:0000313" key="2">
    <source>
        <dbReference type="EMBL" id="EKT78987.1"/>
    </source>
</evidence>
<dbReference type="EMBL" id="AJYC02000095">
    <property type="protein sequence ID" value="EKT78987.1"/>
    <property type="molecule type" value="Genomic_DNA"/>
</dbReference>
<evidence type="ECO:0000313" key="3">
    <source>
        <dbReference type="Proteomes" id="UP000005951"/>
    </source>
</evidence>
<comment type="caution">
    <text evidence="2">The sequence shown here is derived from an EMBL/GenBank/DDBJ whole genome shotgun (WGS) entry which is preliminary data.</text>
</comment>